<dbReference type="InterPro" id="IPR015927">
    <property type="entry name" value="Peptidase_S24_S26A/B/C"/>
</dbReference>
<gene>
    <name evidence="2" type="ORF">SAMN05444171_7853</name>
</gene>
<dbReference type="SUPFAM" id="SSF51306">
    <property type="entry name" value="LexA/Signal peptidase"/>
    <property type="match status" value="1"/>
</dbReference>
<evidence type="ECO:0000313" key="3">
    <source>
        <dbReference type="Proteomes" id="UP000183208"/>
    </source>
</evidence>
<dbReference type="Gene3D" id="2.10.109.10">
    <property type="entry name" value="Umud Fragment, subunit A"/>
    <property type="match status" value="1"/>
</dbReference>
<reference evidence="2 3" key="1">
    <citation type="submission" date="2016-10" db="EMBL/GenBank/DDBJ databases">
        <authorList>
            <person name="de Groot N.N."/>
        </authorList>
    </citation>
    <scope>NUCLEOTIDE SEQUENCE [LARGE SCALE GENOMIC DNA]</scope>
    <source>
        <strain evidence="2 3">GAS522</strain>
    </source>
</reference>
<accession>A0A1H5JJ85</accession>
<sequence>MVRKLILEKLEEKGLTMSEASLRIGYNHAYLQQFLKRGHPLELPEKSRLPLAELLGVPEDQLRGPSSKLPKREYVKVNPSLRESLIAAHPLRSKLSDNQQLALDVTPGSQLVGERDLPVFGTAQGGSGALIVTDGPVDWVVRPDPLLRVKDGYGMIVTGDSMDPVHKHGSTALVNPHIPWRSGDTCIFRSHHDNGDNIVIIKELRRFTDDTWYVRQYNPPKDFTLKRSEWQVCHVTVGNFFSR</sequence>
<dbReference type="InterPro" id="IPR039418">
    <property type="entry name" value="LexA-like"/>
</dbReference>
<dbReference type="InterPro" id="IPR001387">
    <property type="entry name" value="Cro/C1-type_HTH"/>
</dbReference>
<dbReference type="CDD" id="cd00093">
    <property type="entry name" value="HTH_XRE"/>
    <property type="match status" value="1"/>
</dbReference>
<dbReference type="EMBL" id="FNTI01000001">
    <property type="protein sequence ID" value="SEE52504.1"/>
    <property type="molecule type" value="Genomic_DNA"/>
</dbReference>
<evidence type="ECO:0000313" key="2">
    <source>
        <dbReference type="EMBL" id="SEE52504.1"/>
    </source>
</evidence>
<organism evidence="2 3">
    <name type="scientific">Bradyrhizobium lablabi</name>
    <dbReference type="NCBI Taxonomy" id="722472"/>
    <lineage>
        <taxon>Bacteria</taxon>
        <taxon>Pseudomonadati</taxon>
        <taxon>Pseudomonadota</taxon>
        <taxon>Alphaproteobacteria</taxon>
        <taxon>Hyphomicrobiales</taxon>
        <taxon>Nitrobacteraceae</taxon>
        <taxon>Bradyrhizobium</taxon>
    </lineage>
</organism>
<dbReference type="CDD" id="cd06529">
    <property type="entry name" value="S24_LexA-like"/>
    <property type="match status" value="1"/>
</dbReference>
<feature type="domain" description="Peptidase S24/S26A/S26B/S26C" evidence="1">
    <location>
        <begin position="118"/>
        <end position="219"/>
    </location>
</feature>
<dbReference type="AlphaFoldDB" id="A0A1H5JJ85"/>
<proteinExistence type="predicted"/>
<evidence type="ECO:0000259" key="1">
    <source>
        <dbReference type="Pfam" id="PF00717"/>
    </source>
</evidence>
<protein>
    <submittedName>
        <fullName evidence="2">Phage repressor protein C, contains Cro/C1-type HTH and peptisase s24 domains</fullName>
    </submittedName>
</protein>
<dbReference type="InterPro" id="IPR036286">
    <property type="entry name" value="LexA/Signal_pep-like_sf"/>
</dbReference>
<name>A0A1H5JJ85_9BRAD</name>
<dbReference type="Pfam" id="PF00717">
    <property type="entry name" value="Peptidase_S24"/>
    <property type="match status" value="1"/>
</dbReference>
<dbReference type="Proteomes" id="UP000183208">
    <property type="component" value="Unassembled WGS sequence"/>
</dbReference>